<proteinExistence type="predicted"/>
<gene>
    <name evidence="1" type="ORF">ACFPWU_14730</name>
</gene>
<accession>A0ABW1R224</accession>
<dbReference type="Proteomes" id="UP001596098">
    <property type="component" value="Unassembled WGS sequence"/>
</dbReference>
<name>A0ABW1R224_9ACTN</name>
<evidence type="ECO:0000313" key="2">
    <source>
        <dbReference type="Proteomes" id="UP001596098"/>
    </source>
</evidence>
<dbReference type="EMBL" id="JBHSQI010000009">
    <property type="protein sequence ID" value="MFC6154919.1"/>
    <property type="molecule type" value="Genomic_DNA"/>
</dbReference>
<sequence length="129" mass="14102">MPSRHVSEVIRLAPALVYAWTRDTAHLPLWASGLASAPGRRDGHDFVVRSPMGEVRVRFTPRNEYGVLDHTVTLPDGTQVLNPVRVIAHPEGAEIVFTVRQLGSSDAQSAADVATVTADLRRLKELLEA</sequence>
<dbReference type="RefSeq" id="WP_128221988.1">
    <property type="nucleotide sequence ID" value="NZ_CP034929.1"/>
</dbReference>
<keyword evidence="2" id="KW-1185">Reference proteome</keyword>
<evidence type="ECO:0000313" key="1">
    <source>
        <dbReference type="EMBL" id="MFC6154919.1"/>
    </source>
</evidence>
<comment type="caution">
    <text evidence="1">The sequence shown here is derived from an EMBL/GenBank/DDBJ whole genome shotgun (WGS) entry which is preliminary data.</text>
</comment>
<organism evidence="1 2">
    <name type="scientific">Nocardioides yefusunii</name>
    <dbReference type="NCBI Taxonomy" id="2500546"/>
    <lineage>
        <taxon>Bacteria</taxon>
        <taxon>Bacillati</taxon>
        <taxon>Actinomycetota</taxon>
        <taxon>Actinomycetes</taxon>
        <taxon>Propionibacteriales</taxon>
        <taxon>Nocardioidaceae</taxon>
        <taxon>Nocardioides</taxon>
    </lineage>
</organism>
<protein>
    <submittedName>
        <fullName evidence="1">SRPBCC family protein</fullName>
    </submittedName>
</protein>
<dbReference type="SUPFAM" id="SSF55961">
    <property type="entry name" value="Bet v1-like"/>
    <property type="match status" value="1"/>
</dbReference>
<dbReference type="Gene3D" id="3.30.530.20">
    <property type="match status" value="1"/>
</dbReference>
<reference evidence="2" key="1">
    <citation type="journal article" date="2019" name="Int. J. Syst. Evol. Microbiol.">
        <title>The Global Catalogue of Microorganisms (GCM) 10K type strain sequencing project: providing services to taxonomists for standard genome sequencing and annotation.</title>
        <authorList>
            <consortium name="The Broad Institute Genomics Platform"/>
            <consortium name="The Broad Institute Genome Sequencing Center for Infectious Disease"/>
            <person name="Wu L."/>
            <person name="Ma J."/>
        </authorList>
    </citation>
    <scope>NUCLEOTIDE SEQUENCE [LARGE SCALE GENOMIC DNA]</scope>
    <source>
        <strain evidence="2">DFY28</strain>
    </source>
</reference>
<dbReference type="InterPro" id="IPR023393">
    <property type="entry name" value="START-like_dom_sf"/>
</dbReference>